<accession>A0ACC0A6G7</accession>
<comment type="caution">
    <text evidence="1">The sequence shown here is derived from an EMBL/GenBank/DDBJ whole genome shotgun (WGS) entry which is preliminary data.</text>
</comment>
<organism evidence="1 2">
    <name type="scientific">Catharanthus roseus</name>
    <name type="common">Madagascar periwinkle</name>
    <name type="synonym">Vinca rosea</name>
    <dbReference type="NCBI Taxonomy" id="4058"/>
    <lineage>
        <taxon>Eukaryota</taxon>
        <taxon>Viridiplantae</taxon>
        <taxon>Streptophyta</taxon>
        <taxon>Embryophyta</taxon>
        <taxon>Tracheophyta</taxon>
        <taxon>Spermatophyta</taxon>
        <taxon>Magnoliopsida</taxon>
        <taxon>eudicotyledons</taxon>
        <taxon>Gunneridae</taxon>
        <taxon>Pentapetalae</taxon>
        <taxon>asterids</taxon>
        <taxon>lamiids</taxon>
        <taxon>Gentianales</taxon>
        <taxon>Apocynaceae</taxon>
        <taxon>Rauvolfioideae</taxon>
        <taxon>Vinceae</taxon>
        <taxon>Catharanthinae</taxon>
        <taxon>Catharanthus</taxon>
    </lineage>
</organism>
<reference evidence="2" key="1">
    <citation type="journal article" date="2023" name="Nat. Plants">
        <title>Single-cell RNA sequencing provides a high-resolution roadmap for understanding the multicellular compartmentation of specialized metabolism.</title>
        <authorList>
            <person name="Sun S."/>
            <person name="Shen X."/>
            <person name="Li Y."/>
            <person name="Li Y."/>
            <person name="Wang S."/>
            <person name="Li R."/>
            <person name="Zhang H."/>
            <person name="Shen G."/>
            <person name="Guo B."/>
            <person name="Wei J."/>
            <person name="Xu J."/>
            <person name="St-Pierre B."/>
            <person name="Chen S."/>
            <person name="Sun C."/>
        </authorList>
    </citation>
    <scope>NUCLEOTIDE SEQUENCE [LARGE SCALE GENOMIC DNA]</scope>
</reference>
<gene>
    <name evidence="1" type="ORF">M9H77_25295</name>
</gene>
<protein>
    <submittedName>
        <fullName evidence="1">Uncharacterized protein</fullName>
    </submittedName>
</protein>
<proteinExistence type="predicted"/>
<sequence length="162" mass="18010">MVFDEPSMLYSTVNNDDDEVDGLDGDDAVSSQSKSDDDNNPEEGEFQTPLKPVNPVNLVTENIVPQWESSQWFSSARYDYTHSGVFLDMGSDGFSYCRPVISVDKTHLRRPYKGVLLIASTWDANNHLFLLAFAIVDKESSESGIGSLKTCENILSKIVTYA</sequence>
<evidence type="ECO:0000313" key="1">
    <source>
        <dbReference type="EMBL" id="KAI5656502.1"/>
    </source>
</evidence>
<name>A0ACC0A6G7_CATRO</name>
<dbReference type="Proteomes" id="UP001060085">
    <property type="component" value="Linkage Group LG06"/>
</dbReference>
<keyword evidence="2" id="KW-1185">Reference proteome</keyword>
<evidence type="ECO:0000313" key="2">
    <source>
        <dbReference type="Proteomes" id="UP001060085"/>
    </source>
</evidence>
<dbReference type="EMBL" id="CM044706">
    <property type="protein sequence ID" value="KAI5656502.1"/>
    <property type="molecule type" value="Genomic_DNA"/>
</dbReference>